<dbReference type="PANTHER" id="PTHR46889:SF4">
    <property type="entry name" value="TRANSPOSASE INSO FOR INSERTION SEQUENCE ELEMENT IS911B-RELATED"/>
    <property type="match status" value="1"/>
</dbReference>
<gene>
    <name evidence="4" type="ORF">ACFQSB_01845</name>
</gene>
<dbReference type="Pfam" id="PF13276">
    <property type="entry name" value="HTH_21"/>
    <property type="match status" value="1"/>
</dbReference>
<dbReference type="Proteomes" id="UP001596496">
    <property type="component" value="Unassembled WGS sequence"/>
</dbReference>
<dbReference type="Gene3D" id="1.10.10.60">
    <property type="entry name" value="Homeodomain-like"/>
    <property type="match status" value="1"/>
</dbReference>
<dbReference type="InterPro" id="IPR009057">
    <property type="entry name" value="Homeodomain-like_sf"/>
</dbReference>
<protein>
    <submittedName>
        <fullName evidence="4">IS3 family transposase</fullName>
    </submittedName>
</protein>
<feature type="region of interest" description="Disordered" evidence="2">
    <location>
        <begin position="186"/>
        <end position="211"/>
    </location>
</feature>
<feature type="compositionally biased region" description="Low complexity" evidence="2">
    <location>
        <begin position="191"/>
        <end position="205"/>
    </location>
</feature>
<keyword evidence="1" id="KW-0175">Coiled coil</keyword>
<dbReference type="Pfam" id="PF01527">
    <property type="entry name" value="HTH_Tnp_1"/>
    <property type="match status" value="1"/>
</dbReference>
<accession>A0ABW2NVU7</accession>
<reference evidence="5" key="1">
    <citation type="journal article" date="2019" name="Int. J. Syst. Evol. Microbiol.">
        <title>The Global Catalogue of Microorganisms (GCM) 10K type strain sequencing project: providing services to taxonomists for standard genome sequencing and annotation.</title>
        <authorList>
            <consortium name="The Broad Institute Genomics Platform"/>
            <consortium name="The Broad Institute Genome Sequencing Center for Infectious Disease"/>
            <person name="Wu L."/>
            <person name="Ma J."/>
        </authorList>
    </citation>
    <scope>NUCLEOTIDE SEQUENCE [LARGE SCALE GENOMIC DNA]</scope>
    <source>
        <strain evidence="5">CECT 7649</strain>
    </source>
</reference>
<dbReference type="PANTHER" id="PTHR46889">
    <property type="entry name" value="TRANSPOSASE INSF FOR INSERTION SEQUENCE IS3B-RELATED"/>
    <property type="match status" value="1"/>
</dbReference>
<organism evidence="4 5">
    <name type="scientific">Sphaerisporangium rhizosphaerae</name>
    <dbReference type="NCBI Taxonomy" id="2269375"/>
    <lineage>
        <taxon>Bacteria</taxon>
        <taxon>Bacillati</taxon>
        <taxon>Actinomycetota</taxon>
        <taxon>Actinomycetes</taxon>
        <taxon>Streptosporangiales</taxon>
        <taxon>Streptosporangiaceae</taxon>
        <taxon>Sphaerisporangium</taxon>
    </lineage>
</organism>
<dbReference type="SUPFAM" id="SSF46689">
    <property type="entry name" value="Homeodomain-like"/>
    <property type="match status" value="1"/>
</dbReference>
<keyword evidence="5" id="KW-1185">Reference proteome</keyword>
<dbReference type="EMBL" id="JBHTCG010000001">
    <property type="protein sequence ID" value="MFC7380929.1"/>
    <property type="molecule type" value="Genomic_DNA"/>
</dbReference>
<evidence type="ECO:0000313" key="4">
    <source>
        <dbReference type="EMBL" id="MFC7380929.1"/>
    </source>
</evidence>
<dbReference type="InterPro" id="IPR002514">
    <property type="entry name" value="Transposase_8"/>
</dbReference>
<evidence type="ECO:0000256" key="2">
    <source>
        <dbReference type="SAM" id="MobiDB-lite"/>
    </source>
</evidence>
<sequence length="211" mass="23622">MPPPHPPELRRRAVELARRGDISLLRLAKELGISRSCLRTWLKRDAAEARSGAGDRPAREVGKELAELRGRNRRLETENDVLRRAVELALGERSPKVVYSLIRKLADGRVPVAVACRLLRVSTSGYYDWLGRPEPPRALRDKELTEMIRRIHADSDGTYGSPRVYAKLRSDLGEEVSRKRVERLMREAGLRGAHGSPSSAARARPGPRPSA</sequence>
<comment type="caution">
    <text evidence="4">The sequence shown here is derived from an EMBL/GenBank/DDBJ whole genome shotgun (WGS) entry which is preliminary data.</text>
</comment>
<name>A0ABW2NVU7_9ACTN</name>
<proteinExistence type="predicted"/>
<feature type="coiled-coil region" evidence="1">
    <location>
        <begin position="58"/>
        <end position="92"/>
    </location>
</feature>
<evidence type="ECO:0000256" key="1">
    <source>
        <dbReference type="SAM" id="Coils"/>
    </source>
</evidence>
<dbReference type="InterPro" id="IPR025948">
    <property type="entry name" value="HTH-like_dom"/>
</dbReference>
<dbReference type="InterPro" id="IPR050900">
    <property type="entry name" value="Transposase_IS3/IS150/IS904"/>
</dbReference>
<evidence type="ECO:0000313" key="5">
    <source>
        <dbReference type="Proteomes" id="UP001596496"/>
    </source>
</evidence>
<evidence type="ECO:0000259" key="3">
    <source>
        <dbReference type="Pfam" id="PF13276"/>
    </source>
</evidence>
<feature type="domain" description="HTH-like" evidence="3">
    <location>
        <begin position="141"/>
        <end position="193"/>
    </location>
</feature>